<dbReference type="InParanoid" id="A0A084QEA2"/>
<name>A0A084QEA2_STAC4</name>
<sequence>MVKEEEPRWADREEAEPKFDRERAEQMELARRNDENYRRHLASLVNGAPSPDRQQSDPGSPKFVTILEVPSELFFDSESTIAAHFRLNNRRPITFTPTACIIACSWAAADTTTTLEVSFEFSMKRKNRPMILNGFLVLVMTVLAS</sequence>
<accession>A0A084QEA2</accession>
<dbReference type="EMBL" id="KL660807">
    <property type="protein sequence ID" value="KFA62287.1"/>
    <property type="molecule type" value="Genomic_DNA"/>
</dbReference>
<evidence type="ECO:0000313" key="3">
    <source>
        <dbReference type="Proteomes" id="UP000028524"/>
    </source>
</evidence>
<feature type="region of interest" description="Disordered" evidence="1">
    <location>
        <begin position="1"/>
        <end position="22"/>
    </location>
</feature>
<protein>
    <submittedName>
        <fullName evidence="2">Uncharacterized protein</fullName>
    </submittedName>
</protein>
<evidence type="ECO:0000313" key="2">
    <source>
        <dbReference type="EMBL" id="KFA62287.1"/>
    </source>
</evidence>
<dbReference type="HOGENOM" id="CLU_1788080_0_0_1"/>
<keyword evidence="3" id="KW-1185">Reference proteome</keyword>
<evidence type="ECO:0000256" key="1">
    <source>
        <dbReference type="SAM" id="MobiDB-lite"/>
    </source>
</evidence>
<proteinExistence type="predicted"/>
<reference evidence="2 3" key="1">
    <citation type="journal article" date="2014" name="BMC Genomics">
        <title>Comparative genome sequencing reveals chemotype-specific gene clusters in the toxigenic black mold Stachybotrys.</title>
        <authorList>
            <person name="Semeiks J."/>
            <person name="Borek D."/>
            <person name="Otwinowski Z."/>
            <person name="Grishin N.V."/>
        </authorList>
    </citation>
    <scope>NUCLEOTIDE SEQUENCE [LARGE SCALE GENOMIC DNA]</scope>
    <source>
        <strain evidence="2 3">IBT 40285</strain>
    </source>
</reference>
<feature type="region of interest" description="Disordered" evidence="1">
    <location>
        <begin position="40"/>
        <end position="61"/>
    </location>
</feature>
<dbReference type="OrthoDB" id="4323953at2759"/>
<dbReference type="AlphaFoldDB" id="A0A084QEA2"/>
<dbReference type="Proteomes" id="UP000028524">
    <property type="component" value="Unassembled WGS sequence"/>
</dbReference>
<gene>
    <name evidence="2" type="ORF">S40285_10420</name>
</gene>
<organism evidence="2 3">
    <name type="scientific">Stachybotrys chlorohalonatus (strain IBT 40285)</name>
    <dbReference type="NCBI Taxonomy" id="1283841"/>
    <lineage>
        <taxon>Eukaryota</taxon>
        <taxon>Fungi</taxon>
        <taxon>Dikarya</taxon>
        <taxon>Ascomycota</taxon>
        <taxon>Pezizomycotina</taxon>
        <taxon>Sordariomycetes</taxon>
        <taxon>Hypocreomycetidae</taxon>
        <taxon>Hypocreales</taxon>
        <taxon>Stachybotryaceae</taxon>
        <taxon>Stachybotrys</taxon>
    </lineage>
</organism>